<dbReference type="InterPro" id="IPR052162">
    <property type="entry name" value="Sensor_kinase/Photoreceptor"/>
</dbReference>
<dbReference type="InterPro" id="IPR013656">
    <property type="entry name" value="PAS_4"/>
</dbReference>
<accession>A0ABQ1WTQ4</accession>
<dbReference type="InterPro" id="IPR000700">
    <property type="entry name" value="PAS-assoc_C"/>
</dbReference>
<dbReference type="Gene3D" id="3.30.565.10">
    <property type="entry name" value="Histidine kinase-like ATPase, C-terminal domain"/>
    <property type="match status" value="1"/>
</dbReference>
<keyword evidence="6" id="KW-0175">Coiled coil</keyword>
<organism evidence="9 10">
    <name type="scientific">Hymenobacter glacieicola</name>
    <dbReference type="NCBI Taxonomy" id="1562124"/>
    <lineage>
        <taxon>Bacteria</taxon>
        <taxon>Pseudomonadati</taxon>
        <taxon>Bacteroidota</taxon>
        <taxon>Cytophagia</taxon>
        <taxon>Cytophagales</taxon>
        <taxon>Hymenobacteraceae</taxon>
        <taxon>Hymenobacter</taxon>
    </lineage>
</organism>
<dbReference type="Pfam" id="PF00512">
    <property type="entry name" value="HisKA"/>
    <property type="match status" value="1"/>
</dbReference>
<dbReference type="Gene3D" id="3.30.450.20">
    <property type="entry name" value="PAS domain"/>
    <property type="match status" value="3"/>
</dbReference>
<dbReference type="Gene3D" id="1.10.287.130">
    <property type="match status" value="1"/>
</dbReference>
<dbReference type="SUPFAM" id="SSF55785">
    <property type="entry name" value="PYP-like sensor domain (PAS domain)"/>
    <property type="match status" value="3"/>
</dbReference>
<proteinExistence type="predicted"/>
<dbReference type="RefSeq" id="WP_188557567.1">
    <property type="nucleotide sequence ID" value="NZ_BMGS01000004.1"/>
</dbReference>
<gene>
    <name evidence="9" type="ORF">GCM10011378_18810</name>
</gene>
<evidence type="ECO:0000256" key="1">
    <source>
        <dbReference type="ARBA" id="ARBA00000085"/>
    </source>
</evidence>
<dbReference type="CDD" id="cd00082">
    <property type="entry name" value="HisKA"/>
    <property type="match status" value="1"/>
</dbReference>
<feature type="coiled-coil region" evidence="6">
    <location>
        <begin position="604"/>
        <end position="642"/>
    </location>
</feature>
<evidence type="ECO:0000313" key="10">
    <source>
        <dbReference type="Proteomes" id="UP000601361"/>
    </source>
</evidence>
<comment type="caution">
    <text evidence="9">The sequence shown here is derived from an EMBL/GenBank/DDBJ whole genome shotgun (WGS) entry which is preliminary data.</text>
</comment>
<evidence type="ECO:0000259" key="8">
    <source>
        <dbReference type="PROSITE" id="PS50113"/>
    </source>
</evidence>
<dbReference type="InterPro" id="IPR005467">
    <property type="entry name" value="His_kinase_dom"/>
</dbReference>
<dbReference type="SMART" id="SM00388">
    <property type="entry name" value="HisKA"/>
    <property type="match status" value="1"/>
</dbReference>
<dbReference type="InterPro" id="IPR004358">
    <property type="entry name" value="Sig_transdc_His_kin-like_C"/>
</dbReference>
<dbReference type="Proteomes" id="UP000601361">
    <property type="component" value="Unassembled WGS sequence"/>
</dbReference>
<dbReference type="InterPro" id="IPR003594">
    <property type="entry name" value="HATPase_dom"/>
</dbReference>
<feature type="domain" description="Histidine kinase" evidence="7">
    <location>
        <begin position="652"/>
        <end position="866"/>
    </location>
</feature>
<dbReference type="Gene3D" id="2.10.70.100">
    <property type="match status" value="1"/>
</dbReference>
<feature type="domain" description="PAC" evidence="8">
    <location>
        <begin position="561"/>
        <end position="613"/>
    </location>
</feature>
<dbReference type="EC" id="2.7.13.3" evidence="2"/>
<evidence type="ECO:0000256" key="2">
    <source>
        <dbReference type="ARBA" id="ARBA00012438"/>
    </source>
</evidence>
<evidence type="ECO:0000256" key="3">
    <source>
        <dbReference type="ARBA" id="ARBA00022553"/>
    </source>
</evidence>
<name>A0ABQ1WTQ4_9BACT</name>
<keyword evidence="3" id="KW-0597">Phosphoprotein</keyword>
<dbReference type="PROSITE" id="PS50109">
    <property type="entry name" value="HIS_KIN"/>
    <property type="match status" value="1"/>
</dbReference>
<keyword evidence="10" id="KW-1185">Reference proteome</keyword>
<dbReference type="Pfam" id="PF08447">
    <property type="entry name" value="PAS_3"/>
    <property type="match status" value="1"/>
</dbReference>
<reference evidence="10" key="1">
    <citation type="journal article" date="2019" name="Int. J. Syst. Evol. Microbiol.">
        <title>The Global Catalogue of Microorganisms (GCM) 10K type strain sequencing project: providing services to taxonomists for standard genome sequencing and annotation.</title>
        <authorList>
            <consortium name="The Broad Institute Genomics Platform"/>
            <consortium name="The Broad Institute Genome Sequencing Center for Infectious Disease"/>
            <person name="Wu L."/>
            <person name="Ma J."/>
        </authorList>
    </citation>
    <scope>NUCLEOTIDE SEQUENCE [LARGE SCALE GENOMIC DNA]</scope>
    <source>
        <strain evidence="10">CGMCC 1.12990</strain>
    </source>
</reference>
<dbReference type="SMART" id="SM00387">
    <property type="entry name" value="HATPase_c"/>
    <property type="match status" value="1"/>
</dbReference>
<dbReference type="CDD" id="cd00130">
    <property type="entry name" value="PAS"/>
    <property type="match status" value="1"/>
</dbReference>
<evidence type="ECO:0000256" key="4">
    <source>
        <dbReference type="ARBA" id="ARBA00022679"/>
    </source>
</evidence>
<dbReference type="InterPro" id="IPR035965">
    <property type="entry name" value="PAS-like_dom_sf"/>
</dbReference>
<evidence type="ECO:0000256" key="6">
    <source>
        <dbReference type="SAM" id="Coils"/>
    </source>
</evidence>
<dbReference type="InterPro" id="IPR003661">
    <property type="entry name" value="HisK_dim/P_dom"/>
</dbReference>
<evidence type="ECO:0000313" key="9">
    <source>
        <dbReference type="EMBL" id="GGG42688.1"/>
    </source>
</evidence>
<sequence length="866" mass="97832">MSATPPFPATESPSATELLDDVLFVSLTGVLFYQPVYAPGTPEIVDFRCVRLNQAAQRMLELTEKVGWTLLSQYPSCQQNGVFTYYCQAFENGQAERFDVNYQADRLDNFFHLVARRSGSLLVVSFTDTADQNRSTVEQVLRESHARERQARADTETQRQRLHDMLMQLPVCVAITHGPDLVFELVNPHYQQLFPERVMQGLPLAVALPELRSQGIYEVLAHVYRTGEPYYHQEQETWVDLTKSGRLEKRYFNVFFQALRDADGSIYGLLNFANDVTEQVTARRQVELLNQELAIYNEELQAANEEFSINNTELAEAQRSLLNLNQELEARVEVRTTQVAEALRKAEQQGQLLEQQKQLLQHILSQVPASIATLAGPEHQYTFFNSSYYVLTGQRAQRGLSVAEALPEVNAQGFVRLLDKVYSTGQPFVGVEAPVLLYDPVSNAPRQQYIDFVYQPLVTEQGNTQGILAFIVDATDKVLARREGERSQELLQLALTAGQMGTWHLDLRTDASERSLQHDQLFGYATAQAEWGLERFMNHIVPEHRPLVVAAFEEARRTGALQFETQIVRLDGQRRWIEVRGKVFYAEDGEALRMAGVVTEITARKVVQQQLQLLTDELEATNAKLEGRNQDLLLTNQQLKRTNVDLDNFIYTASHDLKAPILNIEGLLNALQDSLPSTPDTPEVTQILELMYGSVERFKTTIAQLTDVARLQQEYAQPSTEVALAPVLEGVLLDLAPLLQETGAQLELHVEDCPMVAFSEKNLRSVVYNLISNAVKYHHPERVPRVQVQCRTEPQFLVLEVRDNGLGLDMANGQKLFVMFRRYHAHVEGTGIGLYMVNKMVENAGGRIEVASTVGEGSTFSVYLPR</sequence>
<evidence type="ECO:0000256" key="5">
    <source>
        <dbReference type="ARBA" id="ARBA00022777"/>
    </source>
</evidence>
<dbReference type="PANTHER" id="PTHR43304:SF1">
    <property type="entry name" value="PAC DOMAIN-CONTAINING PROTEIN"/>
    <property type="match status" value="1"/>
</dbReference>
<dbReference type="PRINTS" id="PR00344">
    <property type="entry name" value="BCTRLSENSOR"/>
</dbReference>
<dbReference type="SMART" id="SM00086">
    <property type="entry name" value="PAC"/>
    <property type="match status" value="3"/>
</dbReference>
<dbReference type="SUPFAM" id="SSF47384">
    <property type="entry name" value="Homodimeric domain of signal transducing histidine kinase"/>
    <property type="match status" value="1"/>
</dbReference>
<dbReference type="Pfam" id="PF02518">
    <property type="entry name" value="HATPase_c"/>
    <property type="match status" value="1"/>
</dbReference>
<keyword evidence="5" id="KW-0418">Kinase</keyword>
<dbReference type="InterPro" id="IPR000014">
    <property type="entry name" value="PAS"/>
</dbReference>
<dbReference type="NCBIfam" id="TIGR00229">
    <property type="entry name" value="sensory_box"/>
    <property type="match status" value="1"/>
</dbReference>
<dbReference type="InterPro" id="IPR001610">
    <property type="entry name" value="PAC"/>
</dbReference>
<dbReference type="SUPFAM" id="SSF55874">
    <property type="entry name" value="ATPase domain of HSP90 chaperone/DNA topoisomerase II/histidine kinase"/>
    <property type="match status" value="1"/>
</dbReference>
<dbReference type="InterPro" id="IPR036890">
    <property type="entry name" value="HATPase_C_sf"/>
</dbReference>
<dbReference type="Pfam" id="PF08448">
    <property type="entry name" value="PAS_4"/>
    <property type="match status" value="2"/>
</dbReference>
<dbReference type="PANTHER" id="PTHR43304">
    <property type="entry name" value="PHYTOCHROME-LIKE PROTEIN CPH1"/>
    <property type="match status" value="1"/>
</dbReference>
<keyword evidence="4" id="KW-0808">Transferase</keyword>
<dbReference type="InterPro" id="IPR036097">
    <property type="entry name" value="HisK_dim/P_sf"/>
</dbReference>
<evidence type="ECO:0000259" key="7">
    <source>
        <dbReference type="PROSITE" id="PS50109"/>
    </source>
</evidence>
<protein>
    <recommendedName>
        <fullName evidence="2">histidine kinase</fullName>
        <ecNumber evidence="2">2.7.13.3</ecNumber>
    </recommendedName>
</protein>
<dbReference type="EMBL" id="BMGS01000004">
    <property type="protein sequence ID" value="GGG42688.1"/>
    <property type="molecule type" value="Genomic_DNA"/>
</dbReference>
<feature type="coiled-coil region" evidence="6">
    <location>
        <begin position="279"/>
        <end position="363"/>
    </location>
</feature>
<comment type="catalytic activity">
    <reaction evidence="1">
        <text>ATP + protein L-histidine = ADP + protein N-phospho-L-histidine.</text>
        <dbReference type="EC" id="2.7.13.3"/>
    </reaction>
</comment>
<dbReference type="InterPro" id="IPR013655">
    <property type="entry name" value="PAS_fold_3"/>
</dbReference>
<dbReference type="PROSITE" id="PS50113">
    <property type="entry name" value="PAC"/>
    <property type="match status" value="1"/>
</dbReference>